<evidence type="ECO:0000256" key="13">
    <source>
        <dbReference type="HAMAP-Rule" id="MF_00328"/>
    </source>
</evidence>
<evidence type="ECO:0000313" key="16">
    <source>
        <dbReference type="Proteomes" id="UP000219329"/>
    </source>
</evidence>
<feature type="domain" description="Guanylate kinase-like" evidence="14">
    <location>
        <begin position="4"/>
        <end position="182"/>
    </location>
</feature>
<dbReference type="GO" id="GO:0005524">
    <property type="term" value="F:ATP binding"/>
    <property type="evidence" value="ECO:0007669"/>
    <property type="project" value="UniProtKB-UniRule"/>
</dbReference>
<evidence type="ECO:0000256" key="4">
    <source>
        <dbReference type="ARBA" id="ARBA00012961"/>
    </source>
</evidence>
<dbReference type="PANTHER" id="PTHR23117:SF13">
    <property type="entry name" value="GUANYLATE KINASE"/>
    <property type="match status" value="1"/>
</dbReference>
<dbReference type="HAMAP" id="MF_00328">
    <property type="entry name" value="Guanylate_kinase"/>
    <property type="match status" value="1"/>
</dbReference>
<evidence type="ECO:0000256" key="8">
    <source>
        <dbReference type="ARBA" id="ARBA00022741"/>
    </source>
</evidence>
<evidence type="ECO:0000313" key="15">
    <source>
        <dbReference type="EMBL" id="PDH34520.1"/>
    </source>
</evidence>
<gene>
    <name evidence="13" type="primary">gmk</name>
    <name evidence="15" type="ORF">CNF02_03950</name>
</gene>
<dbReference type="Gene3D" id="3.40.50.300">
    <property type="entry name" value="P-loop containing nucleotide triphosphate hydrolases"/>
    <property type="match status" value="1"/>
</dbReference>
<dbReference type="Gene3D" id="3.30.63.10">
    <property type="entry name" value="Guanylate Kinase phosphate binding domain"/>
    <property type="match status" value="1"/>
</dbReference>
<dbReference type="NCBIfam" id="TIGR03263">
    <property type="entry name" value="guanyl_kin"/>
    <property type="match status" value="1"/>
</dbReference>
<evidence type="ECO:0000256" key="1">
    <source>
        <dbReference type="ARBA" id="ARBA00003531"/>
    </source>
</evidence>
<comment type="catalytic activity">
    <reaction evidence="12 13">
        <text>GMP + ATP = GDP + ADP</text>
        <dbReference type="Rhea" id="RHEA:20780"/>
        <dbReference type="ChEBI" id="CHEBI:30616"/>
        <dbReference type="ChEBI" id="CHEBI:58115"/>
        <dbReference type="ChEBI" id="CHEBI:58189"/>
        <dbReference type="ChEBI" id="CHEBI:456216"/>
        <dbReference type="EC" id="2.7.4.8"/>
    </reaction>
</comment>
<evidence type="ECO:0000256" key="10">
    <source>
        <dbReference type="ARBA" id="ARBA00022840"/>
    </source>
</evidence>
<comment type="subcellular location">
    <subcellularLocation>
        <location evidence="2 13">Cytoplasm</location>
    </subcellularLocation>
</comment>
<sequence>MNLGKLFIITAPSGAGKTTLVHALVSQDKKLCVSISHTTRPARVGEENGVNYHFIEKSEFTTRLSEGDFLESAEVYGYHYGTSKLWVSEQLNKGLDVILEIDWQGAQQIRKLYPDTCSIFILPPSIEALTERLTERAQDDSETIDNRMQQAQGVMEHVAEANFVVVNDDFQAALQDIRAIIRSQRLVVTSQQRNLSELLSSLVKG</sequence>
<evidence type="ECO:0000256" key="5">
    <source>
        <dbReference type="ARBA" id="ARBA00016296"/>
    </source>
</evidence>
<dbReference type="Proteomes" id="UP000219329">
    <property type="component" value="Unassembled WGS sequence"/>
</dbReference>
<comment type="similarity">
    <text evidence="3 13">Belongs to the guanylate kinase family.</text>
</comment>
<keyword evidence="9 13" id="KW-0418">Kinase</keyword>
<dbReference type="EC" id="2.7.4.8" evidence="4 13"/>
<reference evidence="15 16" key="1">
    <citation type="submission" date="2017-08" db="EMBL/GenBank/DDBJ databases">
        <title>Fine stratification of microbial communities through a metagenomic profile of the photic zone.</title>
        <authorList>
            <person name="Haro-Moreno J.M."/>
            <person name="Lopez-Perez M."/>
            <person name="De La Torre J."/>
            <person name="Picazo A."/>
            <person name="Camacho A."/>
            <person name="Rodriguez-Valera F."/>
        </authorList>
    </citation>
    <scope>NUCLEOTIDE SEQUENCE [LARGE SCALE GENOMIC DNA]</scope>
    <source>
        <strain evidence="15">MED-G28</strain>
    </source>
</reference>
<evidence type="ECO:0000256" key="3">
    <source>
        <dbReference type="ARBA" id="ARBA00005790"/>
    </source>
</evidence>
<dbReference type="InterPro" id="IPR008145">
    <property type="entry name" value="GK/Ca_channel_bsu"/>
</dbReference>
<keyword evidence="7 13" id="KW-0808">Transferase</keyword>
<protein>
    <recommendedName>
        <fullName evidence="5 13">Guanylate kinase</fullName>
        <ecNumber evidence="4 13">2.7.4.8</ecNumber>
    </recommendedName>
    <alternativeName>
        <fullName evidence="11 13">GMP kinase</fullName>
    </alternativeName>
</protein>
<name>A0A2A5WDE3_9GAMM</name>
<feature type="binding site" evidence="13">
    <location>
        <begin position="11"/>
        <end position="18"/>
    </location>
    <ligand>
        <name>ATP</name>
        <dbReference type="ChEBI" id="CHEBI:30616"/>
    </ligand>
</feature>
<dbReference type="FunFam" id="3.30.63.10:FF:000005">
    <property type="entry name" value="Guanylate kinase"/>
    <property type="match status" value="1"/>
</dbReference>
<comment type="caution">
    <text evidence="15">The sequence shown here is derived from an EMBL/GenBank/DDBJ whole genome shotgun (WGS) entry which is preliminary data.</text>
</comment>
<dbReference type="InterPro" id="IPR020590">
    <property type="entry name" value="Guanylate_kinase_CS"/>
</dbReference>
<evidence type="ECO:0000256" key="9">
    <source>
        <dbReference type="ARBA" id="ARBA00022777"/>
    </source>
</evidence>
<evidence type="ECO:0000256" key="11">
    <source>
        <dbReference type="ARBA" id="ARBA00030128"/>
    </source>
</evidence>
<accession>A0A2A5WDE3</accession>
<evidence type="ECO:0000256" key="7">
    <source>
        <dbReference type="ARBA" id="ARBA00022679"/>
    </source>
</evidence>
<dbReference type="SUPFAM" id="SSF52540">
    <property type="entry name" value="P-loop containing nucleoside triphosphate hydrolases"/>
    <property type="match status" value="1"/>
</dbReference>
<evidence type="ECO:0000259" key="14">
    <source>
        <dbReference type="PROSITE" id="PS50052"/>
    </source>
</evidence>
<keyword evidence="6 13" id="KW-0963">Cytoplasm</keyword>
<dbReference type="PROSITE" id="PS00856">
    <property type="entry name" value="GUANYLATE_KINASE_1"/>
    <property type="match status" value="1"/>
</dbReference>
<dbReference type="AlphaFoldDB" id="A0A2A5WDE3"/>
<dbReference type="InterPro" id="IPR017665">
    <property type="entry name" value="Guanylate_kinase"/>
</dbReference>
<dbReference type="InterPro" id="IPR027417">
    <property type="entry name" value="P-loop_NTPase"/>
</dbReference>
<comment type="function">
    <text evidence="1 13">Essential for recycling GMP and indirectly, cGMP.</text>
</comment>
<dbReference type="EMBL" id="NTJZ01000003">
    <property type="protein sequence ID" value="PDH34520.1"/>
    <property type="molecule type" value="Genomic_DNA"/>
</dbReference>
<dbReference type="CDD" id="cd00071">
    <property type="entry name" value="GMPK"/>
    <property type="match status" value="1"/>
</dbReference>
<dbReference type="GO" id="GO:0004385">
    <property type="term" value="F:GMP kinase activity"/>
    <property type="evidence" value="ECO:0007669"/>
    <property type="project" value="UniProtKB-UniRule"/>
</dbReference>
<dbReference type="PANTHER" id="PTHR23117">
    <property type="entry name" value="GUANYLATE KINASE-RELATED"/>
    <property type="match status" value="1"/>
</dbReference>
<evidence type="ECO:0000256" key="12">
    <source>
        <dbReference type="ARBA" id="ARBA00048594"/>
    </source>
</evidence>
<dbReference type="SMART" id="SM00072">
    <property type="entry name" value="GuKc"/>
    <property type="match status" value="1"/>
</dbReference>
<dbReference type="InterPro" id="IPR008144">
    <property type="entry name" value="Guanylate_kin-like_dom"/>
</dbReference>
<dbReference type="PROSITE" id="PS50052">
    <property type="entry name" value="GUANYLATE_KINASE_2"/>
    <property type="match status" value="1"/>
</dbReference>
<proteinExistence type="inferred from homology"/>
<keyword evidence="8 13" id="KW-0547">Nucleotide-binding</keyword>
<evidence type="ECO:0000256" key="6">
    <source>
        <dbReference type="ARBA" id="ARBA00022490"/>
    </source>
</evidence>
<keyword evidence="10 13" id="KW-0067">ATP-binding</keyword>
<dbReference type="Pfam" id="PF00625">
    <property type="entry name" value="Guanylate_kin"/>
    <property type="match status" value="1"/>
</dbReference>
<evidence type="ECO:0000256" key="2">
    <source>
        <dbReference type="ARBA" id="ARBA00004496"/>
    </source>
</evidence>
<dbReference type="GO" id="GO:0005829">
    <property type="term" value="C:cytosol"/>
    <property type="evidence" value="ECO:0007669"/>
    <property type="project" value="TreeGrafter"/>
</dbReference>
<organism evidence="15 16">
    <name type="scientific">OM182 bacterium MED-G28</name>
    <dbReference type="NCBI Taxonomy" id="1986256"/>
    <lineage>
        <taxon>Bacteria</taxon>
        <taxon>Pseudomonadati</taxon>
        <taxon>Pseudomonadota</taxon>
        <taxon>Gammaproteobacteria</taxon>
        <taxon>OMG group</taxon>
        <taxon>OM182 clade</taxon>
    </lineage>
</organism>